<sequence>MSYFSTIRARDLSSNHFLSSLPLLWFSLVPTTTVKVAFEPLFPLSANTPFIKWCTHIKGKVHFWPL</sequence>
<reference evidence="1" key="1">
    <citation type="submission" date="2014-09" db="EMBL/GenBank/DDBJ databases">
        <authorList>
            <person name="Magalhaes I.L.F."/>
            <person name="Oliveira U."/>
            <person name="Santos F.R."/>
            <person name="Vidigal T.H.D.A."/>
            <person name="Brescovit A.D."/>
            <person name="Santos A.J."/>
        </authorList>
    </citation>
    <scope>NUCLEOTIDE SEQUENCE</scope>
    <source>
        <tissue evidence="1">Shoot tissue taken approximately 20 cm above the soil surface</tissue>
    </source>
</reference>
<dbReference type="EMBL" id="GBRH01256127">
    <property type="protein sequence ID" value="JAD41768.1"/>
    <property type="molecule type" value="Transcribed_RNA"/>
</dbReference>
<reference evidence="1" key="2">
    <citation type="journal article" date="2015" name="Data Brief">
        <title>Shoot transcriptome of the giant reed, Arundo donax.</title>
        <authorList>
            <person name="Barrero R.A."/>
            <person name="Guerrero F.D."/>
            <person name="Moolhuijzen P."/>
            <person name="Goolsby J.A."/>
            <person name="Tidwell J."/>
            <person name="Bellgard S.E."/>
            <person name="Bellgard M.I."/>
        </authorList>
    </citation>
    <scope>NUCLEOTIDE SEQUENCE</scope>
    <source>
        <tissue evidence="1">Shoot tissue taken approximately 20 cm above the soil surface</tissue>
    </source>
</reference>
<accession>A0A0A8ZVP5</accession>
<organism evidence="1">
    <name type="scientific">Arundo donax</name>
    <name type="common">Giant reed</name>
    <name type="synonym">Donax arundinaceus</name>
    <dbReference type="NCBI Taxonomy" id="35708"/>
    <lineage>
        <taxon>Eukaryota</taxon>
        <taxon>Viridiplantae</taxon>
        <taxon>Streptophyta</taxon>
        <taxon>Embryophyta</taxon>
        <taxon>Tracheophyta</taxon>
        <taxon>Spermatophyta</taxon>
        <taxon>Magnoliopsida</taxon>
        <taxon>Liliopsida</taxon>
        <taxon>Poales</taxon>
        <taxon>Poaceae</taxon>
        <taxon>PACMAD clade</taxon>
        <taxon>Arundinoideae</taxon>
        <taxon>Arundineae</taxon>
        <taxon>Arundo</taxon>
    </lineage>
</organism>
<dbReference type="AlphaFoldDB" id="A0A0A8ZVP5"/>
<evidence type="ECO:0000313" key="1">
    <source>
        <dbReference type="EMBL" id="JAD41768.1"/>
    </source>
</evidence>
<proteinExistence type="predicted"/>
<name>A0A0A8ZVP5_ARUDO</name>
<protein>
    <submittedName>
        <fullName evidence="1">Uncharacterized protein</fullName>
    </submittedName>
</protein>